<comment type="caution">
    <text evidence="2">The sequence shown here is derived from an EMBL/GenBank/DDBJ whole genome shotgun (WGS) entry which is preliminary data.</text>
</comment>
<organism evidence="2 3">
    <name type="scientific">Elsinoe australis</name>
    <dbReference type="NCBI Taxonomy" id="40998"/>
    <lineage>
        <taxon>Eukaryota</taxon>
        <taxon>Fungi</taxon>
        <taxon>Dikarya</taxon>
        <taxon>Ascomycota</taxon>
        <taxon>Pezizomycotina</taxon>
        <taxon>Dothideomycetes</taxon>
        <taxon>Dothideomycetidae</taxon>
        <taxon>Myriangiales</taxon>
        <taxon>Elsinoaceae</taxon>
        <taxon>Elsinoe</taxon>
    </lineage>
</organism>
<sequence>MRFSSAFLLPLAVLQQLALAAPLDAPAGNAELTTYTIEEAKAKGLIPFETDDTTTKALLVRDNIPGGAHQGIRFFPSASPSNPTLTRMTINGVTLIVRAWYLSVHTMMYQLQHLEGAPAVNFVTFGLLDAVTGIVQNPSRHDFSTVYSISPRSGQIMQVDNPWIPWWN</sequence>
<reference evidence="2 3" key="1">
    <citation type="submission" date="2018-02" db="EMBL/GenBank/DDBJ databases">
        <title>Draft genome sequences of Elsinoe sp., causing black scab on jojoba.</title>
        <authorList>
            <person name="Stodart B."/>
            <person name="Jeffress S."/>
            <person name="Ash G."/>
            <person name="Arun Chinnappa K."/>
        </authorList>
    </citation>
    <scope>NUCLEOTIDE SEQUENCE [LARGE SCALE GENOMIC DNA]</scope>
    <source>
        <strain evidence="2 3">Hillstone_2</strain>
    </source>
</reference>
<accession>A0A4V6DV18</accession>
<keyword evidence="1" id="KW-0732">Signal</keyword>
<evidence type="ECO:0000313" key="2">
    <source>
        <dbReference type="EMBL" id="TKX21792.1"/>
    </source>
</evidence>
<dbReference type="AlphaFoldDB" id="A0A4V6DV18"/>
<evidence type="ECO:0000313" key="3">
    <source>
        <dbReference type="Proteomes" id="UP000308133"/>
    </source>
</evidence>
<name>A0A4V6DV18_9PEZI</name>
<evidence type="ECO:0000256" key="1">
    <source>
        <dbReference type="SAM" id="SignalP"/>
    </source>
</evidence>
<proteinExistence type="predicted"/>
<protein>
    <submittedName>
        <fullName evidence="2">Uncharacterized protein</fullName>
    </submittedName>
</protein>
<dbReference type="Proteomes" id="UP000308133">
    <property type="component" value="Unassembled WGS sequence"/>
</dbReference>
<feature type="signal peptide" evidence="1">
    <location>
        <begin position="1"/>
        <end position="20"/>
    </location>
</feature>
<feature type="chain" id="PRO_5020284042" evidence="1">
    <location>
        <begin position="21"/>
        <end position="168"/>
    </location>
</feature>
<gene>
    <name evidence="2" type="ORF">C1H76_6289</name>
</gene>
<dbReference type="EMBL" id="PTQR01000080">
    <property type="protein sequence ID" value="TKX21792.1"/>
    <property type="molecule type" value="Genomic_DNA"/>
</dbReference>